<dbReference type="InterPro" id="IPR045621">
    <property type="entry name" value="BPD_transp_1_N"/>
</dbReference>
<dbReference type="GO" id="GO:0005886">
    <property type="term" value="C:plasma membrane"/>
    <property type="evidence" value="ECO:0007669"/>
    <property type="project" value="UniProtKB-SubCell"/>
</dbReference>
<evidence type="ECO:0000313" key="9">
    <source>
        <dbReference type="EMBL" id="CUV03010.1"/>
    </source>
</evidence>
<dbReference type="PROSITE" id="PS50928">
    <property type="entry name" value="ABC_TM1"/>
    <property type="match status" value="1"/>
</dbReference>
<evidence type="ECO:0000256" key="6">
    <source>
        <dbReference type="ARBA" id="ARBA00023136"/>
    </source>
</evidence>
<keyword evidence="5 7" id="KW-1133">Transmembrane helix</keyword>
<accession>A0A160VE36</accession>
<comment type="subcellular location">
    <subcellularLocation>
        <location evidence="1">Cell membrane</location>
        <topology evidence="1">Multi-pass membrane protein</topology>
    </subcellularLocation>
</comment>
<dbReference type="EMBL" id="FAXA01000344">
    <property type="protein sequence ID" value="CUV03010.1"/>
    <property type="molecule type" value="Genomic_DNA"/>
</dbReference>
<feature type="transmembrane region" description="Helical" evidence="7">
    <location>
        <begin position="133"/>
        <end position="160"/>
    </location>
</feature>
<dbReference type="CDD" id="cd06261">
    <property type="entry name" value="TM_PBP2"/>
    <property type="match status" value="1"/>
</dbReference>
<dbReference type="Gene3D" id="1.10.3720.10">
    <property type="entry name" value="MetI-like"/>
    <property type="match status" value="1"/>
</dbReference>
<reference evidence="9" key="1">
    <citation type="submission" date="2015-10" db="EMBL/GenBank/DDBJ databases">
        <authorList>
            <person name="Gilbert D.G."/>
        </authorList>
    </citation>
    <scope>NUCLEOTIDE SEQUENCE</scope>
</reference>
<evidence type="ECO:0000256" key="7">
    <source>
        <dbReference type="SAM" id="Phobius"/>
    </source>
</evidence>
<dbReference type="PANTHER" id="PTHR43163">
    <property type="entry name" value="DIPEPTIDE TRANSPORT SYSTEM PERMEASE PROTEIN DPPB-RELATED"/>
    <property type="match status" value="1"/>
</dbReference>
<keyword evidence="3" id="KW-1003">Cell membrane</keyword>
<evidence type="ECO:0000259" key="8">
    <source>
        <dbReference type="PROSITE" id="PS50928"/>
    </source>
</evidence>
<feature type="transmembrane region" description="Helical" evidence="7">
    <location>
        <begin position="172"/>
        <end position="191"/>
    </location>
</feature>
<dbReference type="InterPro" id="IPR000515">
    <property type="entry name" value="MetI-like"/>
</dbReference>
<feature type="domain" description="ABC transmembrane type-1" evidence="8">
    <location>
        <begin position="94"/>
        <end position="291"/>
    </location>
</feature>
<evidence type="ECO:0000256" key="5">
    <source>
        <dbReference type="ARBA" id="ARBA00022989"/>
    </source>
</evidence>
<evidence type="ECO:0000256" key="2">
    <source>
        <dbReference type="ARBA" id="ARBA00022448"/>
    </source>
</evidence>
<sequence length="305" mass="33439">MQKFLMRRFLVAIVTVIVVSLVIFIMSRAAGDPRALLLDDYSTMEDWDRLGEALGLDKPYYQQYGIFIRDALRGEFGESIQQGRPAMHIVLEHLPATLQLATASFALSLLIGVPLGIISAVKRGSLVDQFGRAVALVGQSAPPFWLGIMLMFFFSVHLGWVPPFGREDPRGVILPAITLGWFYAAANLRLIRSAMLDVLDSEYIKLARAKGVPSRTIILKHALRNAVIPALTFAGVTLGALVTGSLVTETVFAWPGLGKLAVDALFGLDYALLQAVVIVFTLLYVTASFLVDVLYAAIDPRIRYT</sequence>
<protein>
    <submittedName>
        <fullName evidence="9">Dipeptide transport system permease protein DppB (TC 3.A.1.5.2)</fullName>
    </submittedName>
</protein>
<dbReference type="PANTHER" id="PTHR43163:SF2">
    <property type="entry name" value="ABC TRANSPORTER PERMEASE PROTEIN"/>
    <property type="match status" value="1"/>
</dbReference>
<gene>
    <name evidence="9" type="ORF">MGWOODY_Clf2777</name>
</gene>
<evidence type="ECO:0000256" key="3">
    <source>
        <dbReference type="ARBA" id="ARBA00022475"/>
    </source>
</evidence>
<name>A0A160VE36_9ZZZZ</name>
<feature type="transmembrane region" description="Helical" evidence="7">
    <location>
        <begin position="272"/>
        <end position="298"/>
    </location>
</feature>
<dbReference type="Pfam" id="PF19300">
    <property type="entry name" value="BPD_transp_1_N"/>
    <property type="match status" value="1"/>
</dbReference>
<keyword evidence="2" id="KW-0813">Transport</keyword>
<organism evidence="9">
    <name type="scientific">hydrothermal vent metagenome</name>
    <dbReference type="NCBI Taxonomy" id="652676"/>
    <lineage>
        <taxon>unclassified sequences</taxon>
        <taxon>metagenomes</taxon>
        <taxon>ecological metagenomes</taxon>
    </lineage>
</organism>
<feature type="transmembrane region" description="Helical" evidence="7">
    <location>
        <begin position="100"/>
        <end position="121"/>
    </location>
</feature>
<keyword evidence="6 7" id="KW-0472">Membrane</keyword>
<dbReference type="InterPro" id="IPR035906">
    <property type="entry name" value="MetI-like_sf"/>
</dbReference>
<dbReference type="AlphaFoldDB" id="A0A160VE36"/>
<keyword evidence="4 7" id="KW-0812">Transmembrane</keyword>
<proteinExistence type="predicted"/>
<feature type="transmembrane region" description="Helical" evidence="7">
    <location>
        <begin position="226"/>
        <end position="252"/>
    </location>
</feature>
<dbReference type="SUPFAM" id="SSF161098">
    <property type="entry name" value="MetI-like"/>
    <property type="match status" value="1"/>
</dbReference>
<dbReference type="GO" id="GO:0055085">
    <property type="term" value="P:transmembrane transport"/>
    <property type="evidence" value="ECO:0007669"/>
    <property type="project" value="InterPro"/>
</dbReference>
<dbReference type="Pfam" id="PF00528">
    <property type="entry name" value="BPD_transp_1"/>
    <property type="match status" value="1"/>
</dbReference>
<evidence type="ECO:0000256" key="4">
    <source>
        <dbReference type="ARBA" id="ARBA00022692"/>
    </source>
</evidence>
<evidence type="ECO:0000256" key="1">
    <source>
        <dbReference type="ARBA" id="ARBA00004651"/>
    </source>
</evidence>